<organism evidence="1 2">
    <name type="scientific">Corallibacter vietnamensis</name>
    <dbReference type="NCBI Taxonomy" id="904130"/>
    <lineage>
        <taxon>Bacteria</taxon>
        <taxon>Pseudomonadati</taxon>
        <taxon>Bacteroidota</taxon>
        <taxon>Flavobacteriia</taxon>
        <taxon>Flavobacteriales</taxon>
        <taxon>Flavobacteriaceae</taxon>
        <taxon>Corallibacter</taxon>
    </lineage>
</organism>
<evidence type="ECO:0000313" key="1">
    <source>
        <dbReference type="EMBL" id="GAA3775794.1"/>
    </source>
</evidence>
<protein>
    <submittedName>
        <fullName evidence="1">Uncharacterized protein</fullName>
    </submittedName>
</protein>
<reference evidence="2" key="1">
    <citation type="journal article" date="2019" name="Int. J. Syst. Evol. Microbiol.">
        <title>The Global Catalogue of Microorganisms (GCM) 10K type strain sequencing project: providing services to taxonomists for standard genome sequencing and annotation.</title>
        <authorList>
            <consortium name="The Broad Institute Genomics Platform"/>
            <consortium name="The Broad Institute Genome Sequencing Center for Infectious Disease"/>
            <person name="Wu L."/>
            <person name="Ma J."/>
        </authorList>
    </citation>
    <scope>NUCLEOTIDE SEQUENCE [LARGE SCALE GENOMIC DNA]</scope>
    <source>
        <strain evidence="2">JCM 17525</strain>
    </source>
</reference>
<comment type="caution">
    <text evidence="1">The sequence shown here is derived from an EMBL/GenBank/DDBJ whole genome shotgun (WGS) entry which is preliminary data.</text>
</comment>
<name>A0ABP7GWD3_9FLAO</name>
<gene>
    <name evidence="1" type="ORF">GCM10022271_04920</name>
</gene>
<accession>A0ABP7GWD3</accession>
<dbReference type="EMBL" id="BAABBI010000001">
    <property type="protein sequence ID" value="GAA3775794.1"/>
    <property type="molecule type" value="Genomic_DNA"/>
</dbReference>
<proteinExistence type="predicted"/>
<dbReference type="Proteomes" id="UP001501456">
    <property type="component" value="Unassembled WGS sequence"/>
</dbReference>
<sequence>MISIHKNMNVIILVIVLFAIIKENPIKPTIESNLKTLDLEKPPLKLISSIIGAPITASNKNPKKGMLVYLLKELSLS</sequence>
<keyword evidence="2" id="KW-1185">Reference proteome</keyword>
<evidence type="ECO:0000313" key="2">
    <source>
        <dbReference type="Proteomes" id="UP001501456"/>
    </source>
</evidence>